<proteinExistence type="predicted"/>
<dbReference type="OrthoDB" id="5822793at2759"/>
<dbReference type="Proteomes" id="UP001152888">
    <property type="component" value="Unassembled WGS sequence"/>
</dbReference>
<reference evidence="2" key="1">
    <citation type="submission" date="2022-03" db="EMBL/GenBank/DDBJ databases">
        <authorList>
            <person name="Sayadi A."/>
        </authorList>
    </citation>
    <scope>NUCLEOTIDE SEQUENCE</scope>
</reference>
<protein>
    <submittedName>
        <fullName evidence="2">Uncharacterized protein</fullName>
    </submittedName>
</protein>
<accession>A0A9P0PHR6</accession>
<organism evidence="2 3">
    <name type="scientific">Acanthoscelides obtectus</name>
    <name type="common">Bean weevil</name>
    <name type="synonym">Bruchus obtectus</name>
    <dbReference type="NCBI Taxonomy" id="200917"/>
    <lineage>
        <taxon>Eukaryota</taxon>
        <taxon>Metazoa</taxon>
        <taxon>Ecdysozoa</taxon>
        <taxon>Arthropoda</taxon>
        <taxon>Hexapoda</taxon>
        <taxon>Insecta</taxon>
        <taxon>Pterygota</taxon>
        <taxon>Neoptera</taxon>
        <taxon>Endopterygota</taxon>
        <taxon>Coleoptera</taxon>
        <taxon>Polyphaga</taxon>
        <taxon>Cucujiformia</taxon>
        <taxon>Chrysomeloidea</taxon>
        <taxon>Chrysomelidae</taxon>
        <taxon>Bruchinae</taxon>
        <taxon>Bruchini</taxon>
        <taxon>Acanthoscelides</taxon>
    </lineage>
</organism>
<feature type="region of interest" description="Disordered" evidence="1">
    <location>
        <begin position="1"/>
        <end position="97"/>
    </location>
</feature>
<feature type="compositionally biased region" description="Basic and acidic residues" evidence="1">
    <location>
        <begin position="28"/>
        <end position="39"/>
    </location>
</feature>
<evidence type="ECO:0000313" key="3">
    <source>
        <dbReference type="Proteomes" id="UP001152888"/>
    </source>
</evidence>
<name>A0A9P0PHR6_ACAOB</name>
<feature type="compositionally biased region" description="Polar residues" evidence="1">
    <location>
        <begin position="47"/>
        <end position="80"/>
    </location>
</feature>
<comment type="caution">
    <text evidence="2">The sequence shown here is derived from an EMBL/GenBank/DDBJ whole genome shotgun (WGS) entry which is preliminary data.</text>
</comment>
<feature type="compositionally biased region" description="Basic and acidic residues" evidence="1">
    <location>
        <begin position="83"/>
        <end position="94"/>
    </location>
</feature>
<evidence type="ECO:0000256" key="1">
    <source>
        <dbReference type="SAM" id="MobiDB-lite"/>
    </source>
</evidence>
<dbReference type="AlphaFoldDB" id="A0A9P0PHR6"/>
<keyword evidence="3" id="KW-1185">Reference proteome</keyword>
<gene>
    <name evidence="2" type="ORF">ACAOBT_LOCUS14338</name>
</gene>
<dbReference type="EMBL" id="CAKOFQ010006905">
    <property type="protein sequence ID" value="CAH1981159.1"/>
    <property type="molecule type" value="Genomic_DNA"/>
</dbReference>
<evidence type="ECO:0000313" key="2">
    <source>
        <dbReference type="EMBL" id="CAH1981159.1"/>
    </source>
</evidence>
<sequence>MDESSESSKTSPKPLAFTIDFNSPKNVDTQRQKVLAEKLQKRHKRGQSLSKLDNCSAAQQQHHTLSGNAPRKSSFQSEGYYSSDEKQDKSKSSKDMTLWLQHVSNNMTRSLTGENLETIKSPKEFELKHSSSSSFELDMFSFRTKNPGESTYKHHLSQEYEKLHIEDNNEKDVFVEGTEFDFDKSDTVSDAGTYTLDADNYSEDQKARMSIDRDFNIEHVSVQKKTEEYIESLSKPAYKQIKTDMEKIDPPKDLDILTHSSRRRKEHLNLLKQVKKASSPIMSPTENFSVTQDIEKCQNVGNSDFNQTFTKTSTPSSNEKCTEVDKSHDQGSIISVTSSGAFKAKCHKKPNFNLTKSEVQVQAYIDNKACSNNSNIKESVKVTQS</sequence>